<keyword evidence="4 14" id="KW-0547">Nucleotide-binding</keyword>
<comment type="caution">
    <text evidence="21">The sequence shown here is derived from an EMBL/GenBank/DDBJ whole genome shotgun (WGS) entry which is preliminary data.</text>
</comment>
<name>A0A9D1KR25_9FIRM</name>
<reference evidence="21" key="2">
    <citation type="journal article" date="2021" name="PeerJ">
        <title>Extensive microbial diversity within the chicken gut microbiome revealed by metagenomics and culture.</title>
        <authorList>
            <person name="Gilroy R."/>
            <person name="Ravi A."/>
            <person name="Getino M."/>
            <person name="Pursley I."/>
            <person name="Horton D.L."/>
            <person name="Alikhan N.F."/>
            <person name="Baker D."/>
            <person name="Gharbi K."/>
            <person name="Hall N."/>
            <person name="Watson M."/>
            <person name="Adriaenssens E.M."/>
            <person name="Foster-Nyarko E."/>
            <person name="Jarju S."/>
            <person name="Secka A."/>
            <person name="Antonio M."/>
            <person name="Oren A."/>
            <person name="Chaudhuri R.R."/>
            <person name="La Ragione R."/>
            <person name="Hildebrand F."/>
            <person name="Pallen M.J."/>
        </authorList>
    </citation>
    <scope>NUCLEOTIDE SEQUENCE</scope>
    <source>
        <strain evidence="21">CHK181-108</strain>
    </source>
</reference>
<dbReference type="InterPro" id="IPR027543">
    <property type="entry name" value="Lon_bac"/>
</dbReference>
<evidence type="ECO:0000259" key="19">
    <source>
        <dbReference type="PROSITE" id="PS51786"/>
    </source>
</evidence>
<dbReference type="EC" id="3.4.21.53" evidence="11 14"/>
<dbReference type="FunFam" id="3.40.50.300:FF:000021">
    <property type="entry name" value="Lon protease homolog"/>
    <property type="match status" value="1"/>
</dbReference>
<evidence type="ECO:0000259" key="20">
    <source>
        <dbReference type="PROSITE" id="PS51787"/>
    </source>
</evidence>
<evidence type="ECO:0000256" key="8">
    <source>
        <dbReference type="ARBA" id="ARBA00023016"/>
    </source>
</evidence>
<dbReference type="Gene3D" id="1.10.8.60">
    <property type="match status" value="1"/>
</dbReference>
<accession>A0A9D1KR25</accession>
<comment type="similarity">
    <text evidence="14 17 18">Belongs to the peptidase S16 family.</text>
</comment>
<dbReference type="InterPro" id="IPR014721">
    <property type="entry name" value="Ribsml_uS5_D2-typ_fold_subgr"/>
</dbReference>
<dbReference type="Gene3D" id="3.40.50.300">
    <property type="entry name" value="P-loop containing nucleotide triphosphate hydrolases"/>
    <property type="match status" value="1"/>
</dbReference>
<comment type="catalytic activity">
    <reaction evidence="9 14 17">
        <text>Hydrolysis of proteins in presence of ATP.</text>
        <dbReference type="EC" id="3.4.21.53"/>
    </reaction>
</comment>
<comment type="induction">
    <text evidence="14">By heat shock.</text>
</comment>
<dbReference type="InterPro" id="IPR003593">
    <property type="entry name" value="AAA+_ATPase"/>
</dbReference>
<dbReference type="InterPro" id="IPR004815">
    <property type="entry name" value="Lon_bac/euk-typ"/>
</dbReference>
<evidence type="ECO:0000256" key="2">
    <source>
        <dbReference type="ARBA" id="ARBA00022490"/>
    </source>
</evidence>
<feature type="binding site" evidence="14 16">
    <location>
        <begin position="352"/>
        <end position="359"/>
    </location>
    <ligand>
        <name>ATP</name>
        <dbReference type="ChEBI" id="CHEBI:30616"/>
    </ligand>
</feature>
<dbReference type="Gene3D" id="1.20.5.5270">
    <property type="match status" value="1"/>
</dbReference>
<dbReference type="GO" id="GO:0004252">
    <property type="term" value="F:serine-type endopeptidase activity"/>
    <property type="evidence" value="ECO:0007669"/>
    <property type="project" value="UniProtKB-UniRule"/>
</dbReference>
<evidence type="ECO:0000256" key="3">
    <source>
        <dbReference type="ARBA" id="ARBA00022670"/>
    </source>
</evidence>
<dbReference type="CDD" id="cd19500">
    <property type="entry name" value="RecA-like_Lon"/>
    <property type="match status" value="1"/>
</dbReference>
<evidence type="ECO:0000256" key="15">
    <source>
        <dbReference type="PIRSR" id="PIRSR001174-1"/>
    </source>
</evidence>
<dbReference type="GO" id="GO:0005524">
    <property type="term" value="F:ATP binding"/>
    <property type="evidence" value="ECO:0007669"/>
    <property type="project" value="UniProtKB-UniRule"/>
</dbReference>
<dbReference type="Gene3D" id="1.20.58.1480">
    <property type="match status" value="1"/>
</dbReference>
<dbReference type="InterPro" id="IPR020568">
    <property type="entry name" value="Ribosomal_Su5_D2-typ_SF"/>
</dbReference>
<dbReference type="NCBIfam" id="TIGR00763">
    <property type="entry name" value="lon"/>
    <property type="match status" value="1"/>
</dbReference>
<evidence type="ECO:0000256" key="11">
    <source>
        <dbReference type="ARBA" id="ARBA00066743"/>
    </source>
</evidence>
<dbReference type="SUPFAM" id="SSF52540">
    <property type="entry name" value="P-loop containing nucleoside triphosphate hydrolases"/>
    <property type="match status" value="1"/>
</dbReference>
<evidence type="ECO:0000313" key="22">
    <source>
        <dbReference type="Proteomes" id="UP000824165"/>
    </source>
</evidence>
<dbReference type="GO" id="GO:0034605">
    <property type="term" value="P:cellular response to heat"/>
    <property type="evidence" value="ECO:0007669"/>
    <property type="project" value="UniProtKB-UniRule"/>
</dbReference>
<evidence type="ECO:0000313" key="21">
    <source>
        <dbReference type="EMBL" id="HIT85172.1"/>
    </source>
</evidence>
<reference evidence="21" key="1">
    <citation type="submission" date="2020-10" db="EMBL/GenBank/DDBJ databases">
        <authorList>
            <person name="Gilroy R."/>
        </authorList>
    </citation>
    <scope>NUCLEOTIDE SEQUENCE</scope>
    <source>
        <strain evidence="21">CHK181-108</strain>
    </source>
</reference>
<comment type="subcellular location">
    <subcellularLocation>
        <location evidence="1 14">Cytoplasm</location>
    </subcellularLocation>
</comment>
<keyword evidence="7 14" id="KW-0067">ATP-binding</keyword>
<dbReference type="Pfam" id="PF05362">
    <property type="entry name" value="Lon_C"/>
    <property type="match status" value="1"/>
</dbReference>
<evidence type="ECO:0000256" key="13">
    <source>
        <dbReference type="ARBA" id="ARBA00082722"/>
    </source>
</evidence>
<evidence type="ECO:0000256" key="6">
    <source>
        <dbReference type="ARBA" id="ARBA00022825"/>
    </source>
</evidence>
<feature type="domain" description="Lon proteolytic" evidence="19">
    <location>
        <begin position="588"/>
        <end position="768"/>
    </location>
</feature>
<dbReference type="InterPro" id="IPR027417">
    <property type="entry name" value="P-loop_NTPase"/>
</dbReference>
<sequence length="768" mass="85483">MNKMEVLPVVPMRGIVIFPGMTLNFDAGRDVSVKALETAADEHTEVFLTAQKDASVNAPKMNDMYPMGTVVKIKQVMKIPGGGVRVIVEGLRRGIMHERISSSPYLQAVIESIGENDAPYDVREAYIRQVKAAYEEYVSQTPHMMTEQFMAVMSSDELPRICDLIAAGVDFKLETKQLMLDTADACSRAELVIASLKKQTGILKLEQQIARRVKESMDKNQREYYLREQLKVITKELGDGADPVEEADEYRDKINKLKASKEVKEKLLKEADRFARIAPSAAESGVIRTYLDTVLDMPWNKMTHETFDIKNAEKILNDDHYGLEKVKDRILEYLAVRQFTGGKNTAILCLAGPPGVGKTSVAKSVARALGRKYVRISLGGIHDEADIRGHRKTYIGAMEGRIMAAMKEAGTKNPLILLDEIDKMAADYKGDPSAALLEVLDYEQNSSFRDHYLEVPFDLSKVLFITTANTLDTISRPLLDRMEVIELSGYTYEEKFHIGKDYLIKKAAEKNGLTEKQFAVADDALKDIIDYYTREAGVRKLEQTLETLARKAARTMLDGNKKSVRITSKSLEKYLGKRRYHFDMMNKKSEVGVVRGLAWTSVGGETLSVEVNVMDGTGNVELTGQLGDVMKESAKAAISYIRSRADELGIDSEFYKNKDIHIHVPEGAVPKDGPSAGITMATALVSALSNKPVRNDIAMTGEITLRGKVLPIGGLKEKSLAAYRAGIRTVIIPEENKPDIDDIPKEIRKNIKFIPTESMEGVLERALV</sequence>
<evidence type="ECO:0000256" key="7">
    <source>
        <dbReference type="ARBA" id="ARBA00022840"/>
    </source>
</evidence>
<keyword evidence="8 14" id="KW-0346">Stress response</keyword>
<dbReference type="EMBL" id="DVLU01000040">
    <property type="protein sequence ID" value="HIT85172.1"/>
    <property type="molecule type" value="Genomic_DNA"/>
</dbReference>
<dbReference type="Pfam" id="PF02190">
    <property type="entry name" value="LON_substr_bdg"/>
    <property type="match status" value="1"/>
</dbReference>
<dbReference type="PROSITE" id="PS51786">
    <property type="entry name" value="LON_PROTEOLYTIC"/>
    <property type="match status" value="1"/>
</dbReference>
<protein>
    <recommendedName>
        <fullName evidence="12 14">Lon protease</fullName>
        <ecNumber evidence="11 14">3.4.21.53</ecNumber>
    </recommendedName>
    <alternativeName>
        <fullName evidence="13 14">ATP-dependent protease La</fullName>
    </alternativeName>
</protein>
<feature type="active site" evidence="14 15">
    <location>
        <position position="675"/>
    </location>
</feature>
<dbReference type="Pfam" id="PF22667">
    <property type="entry name" value="Lon_lid"/>
    <property type="match status" value="1"/>
</dbReference>
<dbReference type="PANTHER" id="PTHR10046">
    <property type="entry name" value="ATP DEPENDENT LON PROTEASE FAMILY MEMBER"/>
    <property type="match status" value="1"/>
</dbReference>
<dbReference type="InterPro" id="IPR015947">
    <property type="entry name" value="PUA-like_sf"/>
</dbReference>
<comment type="subunit">
    <text evidence="14">Homohexamer. Organized in a ring with a central cavity.</text>
</comment>
<keyword evidence="3 14" id="KW-0645">Protease</keyword>
<feature type="domain" description="Lon N-terminal" evidence="20">
    <location>
        <begin position="7"/>
        <end position="200"/>
    </location>
</feature>
<evidence type="ECO:0000256" key="4">
    <source>
        <dbReference type="ARBA" id="ARBA00022741"/>
    </source>
</evidence>
<dbReference type="InterPro" id="IPR046336">
    <property type="entry name" value="Lon_prtase_N_sf"/>
</dbReference>
<dbReference type="PRINTS" id="PR00830">
    <property type="entry name" value="ENDOLAPTASE"/>
</dbReference>
<keyword evidence="2 14" id="KW-0963">Cytoplasm</keyword>
<dbReference type="GO" id="GO:0043565">
    <property type="term" value="F:sequence-specific DNA binding"/>
    <property type="evidence" value="ECO:0007669"/>
    <property type="project" value="UniProtKB-UniRule"/>
</dbReference>
<dbReference type="GO" id="GO:0016887">
    <property type="term" value="F:ATP hydrolysis activity"/>
    <property type="evidence" value="ECO:0007669"/>
    <property type="project" value="UniProtKB-UniRule"/>
</dbReference>
<evidence type="ECO:0000256" key="12">
    <source>
        <dbReference type="ARBA" id="ARBA00071934"/>
    </source>
</evidence>
<dbReference type="PIRSF" id="PIRSF001174">
    <property type="entry name" value="Lon_proteas"/>
    <property type="match status" value="1"/>
</dbReference>
<dbReference type="Pfam" id="PF00004">
    <property type="entry name" value="AAA"/>
    <property type="match status" value="1"/>
</dbReference>
<evidence type="ECO:0000256" key="17">
    <source>
        <dbReference type="PROSITE-ProRule" id="PRU01122"/>
    </source>
</evidence>
<gene>
    <name evidence="14 21" type="primary">lon</name>
    <name evidence="21" type="ORF">IAA60_04600</name>
</gene>
<dbReference type="SUPFAM" id="SSF54211">
    <property type="entry name" value="Ribosomal protein S5 domain 2-like"/>
    <property type="match status" value="1"/>
</dbReference>
<keyword evidence="5 14" id="KW-0378">Hydrolase</keyword>
<feature type="active site" evidence="14 15">
    <location>
        <position position="718"/>
    </location>
</feature>
<dbReference type="InterPro" id="IPR003959">
    <property type="entry name" value="ATPase_AAA_core"/>
</dbReference>
<organism evidence="21 22">
    <name type="scientific">Candidatus Ornithomonoglobus intestinigallinarum</name>
    <dbReference type="NCBI Taxonomy" id="2840894"/>
    <lineage>
        <taxon>Bacteria</taxon>
        <taxon>Bacillati</taxon>
        <taxon>Bacillota</taxon>
        <taxon>Clostridia</taxon>
        <taxon>Candidatus Ornithomonoglobus</taxon>
    </lineage>
</organism>
<evidence type="ECO:0000256" key="14">
    <source>
        <dbReference type="HAMAP-Rule" id="MF_01973"/>
    </source>
</evidence>
<dbReference type="SUPFAM" id="SSF88697">
    <property type="entry name" value="PUA domain-like"/>
    <property type="match status" value="1"/>
</dbReference>
<evidence type="ECO:0000256" key="16">
    <source>
        <dbReference type="PIRSR" id="PIRSR001174-2"/>
    </source>
</evidence>
<evidence type="ECO:0000256" key="1">
    <source>
        <dbReference type="ARBA" id="ARBA00004496"/>
    </source>
</evidence>
<dbReference type="InterPro" id="IPR054594">
    <property type="entry name" value="Lon_lid"/>
</dbReference>
<evidence type="ECO:0000256" key="18">
    <source>
        <dbReference type="RuleBase" id="RU000591"/>
    </source>
</evidence>
<dbReference type="Proteomes" id="UP000824165">
    <property type="component" value="Unassembled WGS sequence"/>
</dbReference>
<dbReference type="HAMAP" id="MF_01973">
    <property type="entry name" value="lon_bact"/>
    <property type="match status" value="1"/>
</dbReference>
<comment type="function">
    <text evidence="10 14">ATP-dependent serine protease that mediates the selective degradation of mutant and abnormal proteins as well as certain short-lived regulatory proteins. Required for cellular homeostasis and for survival from DNA damage and developmental changes induced by stress. Degrades polypeptides processively to yield small peptide fragments that are 5 to 10 amino acids long. Binds to DNA in a double-stranded, site-specific manner.</text>
</comment>
<dbReference type="PROSITE" id="PS51787">
    <property type="entry name" value="LON_N"/>
    <property type="match status" value="1"/>
</dbReference>
<dbReference type="SMART" id="SM00382">
    <property type="entry name" value="AAA"/>
    <property type="match status" value="1"/>
</dbReference>
<dbReference type="Gene3D" id="3.30.230.10">
    <property type="match status" value="1"/>
</dbReference>
<dbReference type="GO" id="GO:0004176">
    <property type="term" value="F:ATP-dependent peptidase activity"/>
    <property type="evidence" value="ECO:0007669"/>
    <property type="project" value="UniProtKB-UniRule"/>
</dbReference>
<dbReference type="InterPro" id="IPR027065">
    <property type="entry name" value="Lon_Prtase"/>
</dbReference>
<evidence type="ECO:0000256" key="10">
    <source>
        <dbReference type="ARBA" id="ARBA00053875"/>
    </source>
</evidence>
<dbReference type="SMART" id="SM00464">
    <property type="entry name" value="LON"/>
    <property type="match status" value="1"/>
</dbReference>
<dbReference type="PROSITE" id="PS01046">
    <property type="entry name" value="LON_SER"/>
    <property type="match status" value="1"/>
</dbReference>
<dbReference type="GO" id="GO:0005737">
    <property type="term" value="C:cytoplasm"/>
    <property type="evidence" value="ECO:0007669"/>
    <property type="project" value="UniProtKB-SubCell"/>
</dbReference>
<keyword evidence="6 14" id="KW-0720">Serine protease</keyword>
<dbReference type="InterPro" id="IPR008269">
    <property type="entry name" value="Lon_proteolytic"/>
</dbReference>
<dbReference type="AlphaFoldDB" id="A0A9D1KR25"/>
<proteinExistence type="evidence at transcript level"/>
<dbReference type="GO" id="GO:0006515">
    <property type="term" value="P:protein quality control for misfolded or incompletely synthesized proteins"/>
    <property type="evidence" value="ECO:0007669"/>
    <property type="project" value="UniProtKB-UniRule"/>
</dbReference>
<dbReference type="InterPro" id="IPR003111">
    <property type="entry name" value="Lon_prtase_N"/>
</dbReference>
<evidence type="ECO:0000256" key="9">
    <source>
        <dbReference type="ARBA" id="ARBA00050665"/>
    </source>
</evidence>
<dbReference type="InterPro" id="IPR008268">
    <property type="entry name" value="Peptidase_S16_AS"/>
</dbReference>
<evidence type="ECO:0000256" key="5">
    <source>
        <dbReference type="ARBA" id="ARBA00022801"/>
    </source>
</evidence>
<dbReference type="Gene3D" id="2.30.130.40">
    <property type="entry name" value="LON domain-like"/>
    <property type="match status" value="1"/>
</dbReference>